<gene>
    <name evidence="2" type="ORF">BGW38_007731</name>
</gene>
<feature type="non-terminal residue" evidence="2">
    <location>
        <position position="61"/>
    </location>
</feature>
<protein>
    <submittedName>
        <fullName evidence="2">Uncharacterized protein</fullName>
    </submittedName>
</protein>
<sequence length="61" mass="6717">MSVGELVGAVEVRAGVVEFGERVGGGGLSLDREEDELDELLDEEDEDEDEDDDDDEEDDEE</sequence>
<keyword evidence="3" id="KW-1185">Reference proteome</keyword>
<evidence type="ECO:0000313" key="3">
    <source>
        <dbReference type="Proteomes" id="UP000780801"/>
    </source>
</evidence>
<dbReference type="Proteomes" id="UP000780801">
    <property type="component" value="Unassembled WGS sequence"/>
</dbReference>
<evidence type="ECO:0000313" key="2">
    <source>
        <dbReference type="EMBL" id="KAF9577215.1"/>
    </source>
</evidence>
<evidence type="ECO:0000256" key="1">
    <source>
        <dbReference type="SAM" id="MobiDB-lite"/>
    </source>
</evidence>
<comment type="caution">
    <text evidence="2">The sequence shown here is derived from an EMBL/GenBank/DDBJ whole genome shotgun (WGS) entry which is preliminary data.</text>
</comment>
<feature type="region of interest" description="Disordered" evidence="1">
    <location>
        <begin position="22"/>
        <end position="61"/>
    </location>
</feature>
<proteinExistence type="predicted"/>
<accession>A0A9P6FKB7</accession>
<dbReference type="AlphaFoldDB" id="A0A9P6FKB7"/>
<reference evidence="2" key="1">
    <citation type="journal article" date="2020" name="Fungal Divers.">
        <title>Resolving the Mortierellaceae phylogeny through synthesis of multi-gene phylogenetics and phylogenomics.</title>
        <authorList>
            <person name="Vandepol N."/>
            <person name="Liber J."/>
            <person name="Desiro A."/>
            <person name="Na H."/>
            <person name="Kennedy M."/>
            <person name="Barry K."/>
            <person name="Grigoriev I.V."/>
            <person name="Miller A.N."/>
            <person name="O'Donnell K."/>
            <person name="Stajich J.E."/>
            <person name="Bonito G."/>
        </authorList>
    </citation>
    <scope>NUCLEOTIDE SEQUENCE</scope>
    <source>
        <strain evidence="2">KOD1015</strain>
    </source>
</reference>
<organism evidence="2 3">
    <name type="scientific">Lunasporangiospora selenospora</name>
    <dbReference type="NCBI Taxonomy" id="979761"/>
    <lineage>
        <taxon>Eukaryota</taxon>
        <taxon>Fungi</taxon>
        <taxon>Fungi incertae sedis</taxon>
        <taxon>Mucoromycota</taxon>
        <taxon>Mortierellomycotina</taxon>
        <taxon>Mortierellomycetes</taxon>
        <taxon>Mortierellales</taxon>
        <taxon>Mortierellaceae</taxon>
        <taxon>Lunasporangiospora</taxon>
    </lineage>
</organism>
<name>A0A9P6FKB7_9FUNG</name>
<dbReference type="EMBL" id="JAABOA010005140">
    <property type="protein sequence ID" value="KAF9577215.1"/>
    <property type="molecule type" value="Genomic_DNA"/>
</dbReference>
<feature type="compositionally biased region" description="Acidic residues" evidence="1">
    <location>
        <begin position="32"/>
        <end position="61"/>
    </location>
</feature>